<proteinExistence type="predicted"/>
<dbReference type="AlphaFoldDB" id="A0AAD7ZUL9"/>
<accession>A0AAD7ZUL9</accession>
<feature type="non-terminal residue" evidence="1">
    <location>
        <position position="1"/>
    </location>
</feature>
<sequence>NDEICILFRKLTASENKYVPYDKVFEMLSSHIHTILAPGSRGRSSYTVFILYGLI</sequence>
<keyword evidence="2" id="KW-1185">Reference proteome</keyword>
<evidence type="ECO:0000313" key="1">
    <source>
        <dbReference type="EMBL" id="KAJ9586950.1"/>
    </source>
</evidence>
<reference evidence="1" key="1">
    <citation type="journal article" date="2023" name="IScience">
        <title>Live-bearing cockroach genome reveals convergent evolutionary mechanisms linked to viviparity in insects and beyond.</title>
        <authorList>
            <person name="Fouks B."/>
            <person name="Harrison M.C."/>
            <person name="Mikhailova A.A."/>
            <person name="Marchal E."/>
            <person name="English S."/>
            <person name="Carruthers M."/>
            <person name="Jennings E.C."/>
            <person name="Chiamaka E.L."/>
            <person name="Frigard R.A."/>
            <person name="Pippel M."/>
            <person name="Attardo G.M."/>
            <person name="Benoit J.B."/>
            <person name="Bornberg-Bauer E."/>
            <person name="Tobe S.S."/>
        </authorList>
    </citation>
    <scope>NUCLEOTIDE SEQUENCE</scope>
    <source>
        <strain evidence="1">Stay&amp;Tobe</strain>
    </source>
</reference>
<protein>
    <submittedName>
        <fullName evidence="1">Uncharacterized protein</fullName>
    </submittedName>
</protein>
<name>A0AAD7ZUL9_DIPPU</name>
<organism evidence="1 2">
    <name type="scientific">Diploptera punctata</name>
    <name type="common">Pacific beetle cockroach</name>
    <dbReference type="NCBI Taxonomy" id="6984"/>
    <lineage>
        <taxon>Eukaryota</taxon>
        <taxon>Metazoa</taxon>
        <taxon>Ecdysozoa</taxon>
        <taxon>Arthropoda</taxon>
        <taxon>Hexapoda</taxon>
        <taxon>Insecta</taxon>
        <taxon>Pterygota</taxon>
        <taxon>Neoptera</taxon>
        <taxon>Polyneoptera</taxon>
        <taxon>Dictyoptera</taxon>
        <taxon>Blattodea</taxon>
        <taxon>Blaberoidea</taxon>
        <taxon>Blaberidae</taxon>
        <taxon>Diplopterinae</taxon>
        <taxon>Diploptera</taxon>
    </lineage>
</organism>
<gene>
    <name evidence="1" type="ORF">L9F63_019441</name>
</gene>
<evidence type="ECO:0000313" key="2">
    <source>
        <dbReference type="Proteomes" id="UP001233999"/>
    </source>
</evidence>
<comment type="caution">
    <text evidence="1">The sequence shown here is derived from an EMBL/GenBank/DDBJ whole genome shotgun (WGS) entry which is preliminary data.</text>
</comment>
<reference evidence="1" key="2">
    <citation type="submission" date="2023-05" db="EMBL/GenBank/DDBJ databases">
        <authorList>
            <person name="Fouks B."/>
        </authorList>
    </citation>
    <scope>NUCLEOTIDE SEQUENCE</scope>
    <source>
        <strain evidence="1">Stay&amp;Tobe</strain>
        <tissue evidence="1">Testes</tissue>
    </source>
</reference>
<feature type="non-terminal residue" evidence="1">
    <location>
        <position position="55"/>
    </location>
</feature>
<dbReference type="Proteomes" id="UP001233999">
    <property type="component" value="Unassembled WGS sequence"/>
</dbReference>
<dbReference type="EMBL" id="JASPKZ010006821">
    <property type="protein sequence ID" value="KAJ9586950.1"/>
    <property type="molecule type" value="Genomic_DNA"/>
</dbReference>